<dbReference type="Proteomes" id="UP000077202">
    <property type="component" value="Unassembled WGS sequence"/>
</dbReference>
<sequence>MSRLALFDAHCHLQDLRVAHCAPLLIKQASEVGVRWFAVNGTSEDDWRSVKEMGESQSTVIPNFGLHPWFIPGRTNNWLETLKGMLESTPTAAVGEIGLDLGTHGSKIDEALQLDILKAQLTLARNLNRPASLHCVRAIGPLQHLLEEMGTFPAGFIMHSFTGPADAVRGLVKHGAYFSFSGFLTPLRASKARAILQQVPRDRILLETDAPDAVPKVDPKSLLWVPDDSATPTSGEVRQADADIRSCCSDKNDGKTAKKDEACPLPALNHPANIRTVSLTYAKRFVCPVVFVLAGML</sequence>
<protein>
    <recommendedName>
        <fullName evidence="3">TatD related DNase</fullName>
    </recommendedName>
</protein>
<organism evidence="1 2">
    <name type="scientific">Marchantia polymorpha subsp. ruderalis</name>
    <dbReference type="NCBI Taxonomy" id="1480154"/>
    <lineage>
        <taxon>Eukaryota</taxon>
        <taxon>Viridiplantae</taxon>
        <taxon>Streptophyta</taxon>
        <taxon>Embryophyta</taxon>
        <taxon>Marchantiophyta</taxon>
        <taxon>Marchantiopsida</taxon>
        <taxon>Marchantiidae</taxon>
        <taxon>Marchantiales</taxon>
        <taxon>Marchantiaceae</taxon>
        <taxon>Marchantia</taxon>
    </lineage>
</organism>
<name>A0A176W812_MARPO</name>
<gene>
    <name evidence="1" type="ORF">AXG93_3096s1070</name>
</gene>
<comment type="caution">
    <text evidence="1">The sequence shown here is derived from an EMBL/GenBank/DDBJ whole genome shotgun (WGS) entry which is preliminary data.</text>
</comment>
<evidence type="ECO:0008006" key="3">
    <source>
        <dbReference type="Google" id="ProtNLM"/>
    </source>
</evidence>
<accession>A0A176W812</accession>
<dbReference type="SUPFAM" id="SSF51556">
    <property type="entry name" value="Metallo-dependent hydrolases"/>
    <property type="match status" value="1"/>
</dbReference>
<reference evidence="1" key="1">
    <citation type="submission" date="2016-03" db="EMBL/GenBank/DDBJ databases">
        <title>Mechanisms controlling the formation of the plant cell surface in tip-growing cells are functionally conserved among land plants.</title>
        <authorList>
            <person name="Honkanen S."/>
            <person name="Jones V.A."/>
            <person name="Morieri G."/>
            <person name="Champion C."/>
            <person name="Hetherington A.J."/>
            <person name="Kelly S."/>
            <person name="Saint-Marcoux D."/>
            <person name="Proust H."/>
            <person name="Prescott H."/>
            <person name="Dolan L."/>
        </authorList>
    </citation>
    <scope>NUCLEOTIDE SEQUENCE [LARGE SCALE GENOMIC DNA]</scope>
    <source>
        <tissue evidence="1">Whole gametophyte</tissue>
    </source>
</reference>
<dbReference type="Pfam" id="PF01026">
    <property type="entry name" value="TatD_DNase"/>
    <property type="match status" value="1"/>
</dbReference>
<dbReference type="GO" id="GO:0016788">
    <property type="term" value="F:hydrolase activity, acting on ester bonds"/>
    <property type="evidence" value="ECO:0007669"/>
    <property type="project" value="InterPro"/>
</dbReference>
<dbReference type="Gene3D" id="3.20.20.140">
    <property type="entry name" value="Metal-dependent hydrolases"/>
    <property type="match status" value="1"/>
</dbReference>
<dbReference type="InterPro" id="IPR032466">
    <property type="entry name" value="Metal_Hydrolase"/>
</dbReference>
<dbReference type="AlphaFoldDB" id="A0A176W812"/>
<dbReference type="PANTHER" id="PTHR47176">
    <property type="entry name" value="OSJNBA0020J04.13 PROTEIN"/>
    <property type="match status" value="1"/>
</dbReference>
<keyword evidence="2" id="KW-1185">Reference proteome</keyword>
<dbReference type="CDD" id="cd01310">
    <property type="entry name" value="TatD_DNAse"/>
    <property type="match status" value="1"/>
</dbReference>
<proteinExistence type="predicted"/>
<dbReference type="PANTHER" id="PTHR47176:SF1">
    <property type="entry name" value="OS04G0577500 PROTEIN"/>
    <property type="match status" value="1"/>
</dbReference>
<evidence type="ECO:0000313" key="1">
    <source>
        <dbReference type="EMBL" id="OAE28793.1"/>
    </source>
</evidence>
<evidence type="ECO:0000313" key="2">
    <source>
        <dbReference type="Proteomes" id="UP000077202"/>
    </source>
</evidence>
<dbReference type="InterPro" id="IPR001130">
    <property type="entry name" value="TatD-like"/>
</dbReference>
<dbReference type="EMBL" id="LVLJ01001664">
    <property type="protein sequence ID" value="OAE28793.1"/>
    <property type="molecule type" value="Genomic_DNA"/>
</dbReference>